<keyword evidence="2" id="KW-1185">Reference proteome</keyword>
<dbReference type="EMBL" id="JAVRHQ010000004">
    <property type="protein sequence ID" value="MDT0642190.1"/>
    <property type="molecule type" value="Genomic_DNA"/>
</dbReference>
<reference evidence="1 2" key="1">
    <citation type="submission" date="2023-09" db="EMBL/GenBank/DDBJ databases">
        <authorList>
            <person name="Rey-Velasco X."/>
        </authorList>
    </citation>
    <scope>NUCLEOTIDE SEQUENCE [LARGE SCALE GENOMIC DNA]</scope>
    <source>
        <strain evidence="1 2">F363</strain>
    </source>
</reference>
<evidence type="ECO:0000313" key="2">
    <source>
        <dbReference type="Proteomes" id="UP001262889"/>
    </source>
</evidence>
<gene>
    <name evidence="1" type="ORF">RM553_05025</name>
</gene>
<organism evidence="1 2">
    <name type="scientific">Autumnicola tepida</name>
    <dbReference type="NCBI Taxonomy" id="3075595"/>
    <lineage>
        <taxon>Bacteria</taxon>
        <taxon>Pseudomonadati</taxon>
        <taxon>Bacteroidota</taxon>
        <taxon>Flavobacteriia</taxon>
        <taxon>Flavobacteriales</taxon>
        <taxon>Flavobacteriaceae</taxon>
        <taxon>Autumnicola</taxon>
    </lineage>
</organism>
<dbReference type="RefSeq" id="WP_311533864.1">
    <property type="nucleotide sequence ID" value="NZ_JAVRHQ010000004.1"/>
</dbReference>
<evidence type="ECO:0000313" key="1">
    <source>
        <dbReference type="EMBL" id="MDT0642190.1"/>
    </source>
</evidence>
<comment type="caution">
    <text evidence="1">The sequence shown here is derived from an EMBL/GenBank/DDBJ whole genome shotgun (WGS) entry which is preliminary data.</text>
</comment>
<sequence>MNYIRQLNAAFELFYSDDRLNPNHISLYMALFQEWNSSRFADTFFINRREMMNAAKIGSKTSYHRCVRDLDQWKYLAYFPSNNPFKGSKIRMTIFETADEPVGGHYRPGAGQLEVCRNPIEGQPADSYRPRERQLVVPSINNTKQENFIKGKRPAHQKEVIEFFKNRSCEKQEALTFFNHYQAVGWKMGNGSEILDWYSAAEKWILNLQNRRKNEQVSRWGTSSRSHWDHLRTTKNKDYDEPL</sequence>
<accession>A0ABU3C7Y7</accession>
<protein>
    <recommendedName>
        <fullName evidence="3">Transcriptional regulator</fullName>
    </recommendedName>
</protein>
<proteinExistence type="predicted"/>
<dbReference type="Proteomes" id="UP001262889">
    <property type="component" value="Unassembled WGS sequence"/>
</dbReference>
<name>A0ABU3C7Y7_9FLAO</name>
<evidence type="ECO:0008006" key="3">
    <source>
        <dbReference type="Google" id="ProtNLM"/>
    </source>
</evidence>